<dbReference type="EMBL" id="JAPEUV010000012">
    <property type="protein sequence ID" value="KAJ4341171.1"/>
    <property type="molecule type" value="Genomic_DNA"/>
</dbReference>
<accession>A0A9W9C352</accession>
<evidence type="ECO:0000313" key="8">
    <source>
        <dbReference type="EMBL" id="KAJ4341171.1"/>
    </source>
</evidence>
<feature type="transmembrane region" description="Helical" evidence="6">
    <location>
        <begin position="274"/>
        <end position="293"/>
    </location>
</feature>
<comment type="subcellular location">
    <subcellularLocation>
        <location evidence="1">Membrane</location>
        <topology evidence="1">Multi-pass membrane protein</topology>
    </subcellularLocation>
</comment>
<feature type="transmembrane region" description="Helical" evidence="6">
    <location>
        <begin position="119"/>
        <end position="138"/>
    </location>
</feature>
<feature type="transmembrane region" description="Helical" evidence="6">
    <location>
        <begin position="381"/>
        <end position="397"/>
    </location>
</feature>
<dbReference type="PANTHER" id="PTHR23501">
    <property type="entry name" value="MAJOR FACILITATOR SUPERFAMILY"/>
    <property type="match status" value="1"/>
</dbReference>
<sequence>MSTVRQAEGRPADQQSVELDVIQSNSQRESETVAAPNTDTPVVEYPRGVRLFLITVGLVLSIFTSALDSTIISTAIPAITTEFGTISDIAWYGTSLVITHTAFQSCWGKAYKYFSLKTVFLLSLLVFEVGNIICALASSSETLIFGRIVAGCGSGGIMTGAFIIIALTAGPKYRPLYMGVLGITFGSSGVLGPILGGVLTDGPGWRFCFWINLPIGVVAAAAMFICFRPPVSSKEAPLSEKVLQLDFNGGILVAGFLSCFVLAMHWLGKYPSNSARVVGSFAGFASLLGCFIVNEWVMGKRAMIQSNLLRNKMIIANACYIFFLAGAYFPLLYTLPVQFQSVNNTSASQSGIRLIPLILGISAVTMMINGILTFWRHYRPFLLIGAVFVLAGNAKIYGSNTSTHTSAWIGYEILSAVGIGMALQIPVIANQALVSADDMAAVTTLTLFMENCGETLFVASCEGAFTNGLLSSLARNLPDIDSKTVLDAGATQIRHMFTGGELENVLKSYLDGCKTSHLVTVACGATAGLISFSNAGPAAVSWVKMKLKKAHEP</sequence>
<evidence type="ECO:0000256" key="6">
    <source>
        <dbReference type="SAM" id="Phobius"/>
    </source>
</evidence>
<dbReference type="AlphaFoldDB" id="A0A9W9C352"/>
<feature type="transmembrane region" description="Helical" evidence="6">
    <location>
        <begin position="204"/>
        <end position="227"/>
    </location>
</feature>
<keyword evidence="2" id="KW-0813">Transport</keyword>
<proteinExistence type="predicted"/>
<dbReference type="InterPro" id="IPR020846">
    <property type="entry name" value="MFS_dom"/>
</dbReference>
<dbReference type="InterPro" id="IPR011701">
    <property type="entry name" value="MFS"/>
</dbReference>
<feature type="transmembrane region" description="Helical" evidence="6">
    <location>
        <begin position="409"/>
        <end position="429"/>
    </location>
</feature>
<feature type="transmembrane region" description="Helical" evidence="6">
    <location>
        <begin position="354"/>
        <end position="374"/>
    </location>
</feature>
<evidence type="ECO:0000256" key="5">
    <source>
        <dbReference type="ARBA" id="ARBA00023136"/>
    </source>
</evidence>
<feature type="transmembrane region" description="Helical" evidence="6">
    <location>
        <begin position="176"/>
        <end position="198"/>
    </location>
</feature>
<dbReference type="InterPro" id="IPR036259">
    <property type="entry name" value="MFS_trans_sf"/>
</dbReference>
<keyword evidence="4 6" id="KW-1133">Transmembrane helix</keyword>
<keyword evidence="9" id="KW-1185">Reference proteome</keyword>
<dbReference type="SUPFAM" id="SSF103473">
    <property type="entry name" value="MFS general substrate transporter"/>
    <property type="match status" value="1"/>
</dbReference>
<feature type="domain" description="Major facilitator superfamily (MFS) profile" evidence="7">
    <location>
        <begin position="54"/>
        <end position="553"/>
    </location>
</feature>
<name>A0A9W9C352_9PLEO</name>
<evidence type="ECO:0000256" key="2">
    <source>
        <dbReference type="ARBA" id="ARBA00022448"/>
    </source>
</evidence>
<feature type="transmembrane region" description="Helical" evidence="6">
    <location>
        <begin position="51"/>
        <end position="77"/>
    </location>
</feature>
<evidence type="ECO:0000259" key="7">
    <source>
        <dbReference type="PROSITE" id="PS50850"/>
    </source>
</evidence>
<comment type="caution">
    <text evidence="8">The sequence shown here is derived from an EMBL/GenBank/DDBJ whole genome shotgun (WGS) entry which is preliminary data.</text>
</comment>
<dbReference type="Gene3D" id="1.20.1250.20">
    <property type="entry name" value="MFS general substrate transporter like domains"/>
    <property type="match status" value="1"/>
</dbReference>
<dbReference type="GO" id="GO:0022857">
    <property type="term" value="F:transmembrane transporter activity"/>
    <property type="evidence" value="ECO:0007669"/>
    <property type="project" value="InterPro"/>
</dbReference>
<feature type="transmembrane region" description="Helical" evidence="6">
    <location>
        <begin position="144"/>
        <end position="169"/>
    </location>
</feature>
<reference evidence="8" key="1">
    <citation type="submission" date="2022-10" db="EMBL/GenBank/DDBJ databases">
        <title>Tapping the CABI collections for fungal endophytes: first genome assemblies for Collariella, Neodidymelliopsis, Ascochyta clinopodiicola, Didymella pomorum, Didymosphaeria variabile, Neocosmospora piperis and Neocucurbitaria cava.</title>
        <authorList>
            <person name="Hill R."/>
        </authorList>
    </citation>
    <scope>NUCLEOTIDE SEQUENCE</scope>
    <source>
        <strain evidence="8">IMI 360193</strain>
    </source>
</reference>
<feature type="transmembrane region" description="Helical" evidence="6">
    <location>
        <begin position="314"/>
        <end position="334"/>
    </location>
</feature>
<dbReference type="CDD" id="cd17502">
    <property type="entry name" value="MFS_Azr1_MDR_like"/>
    <property type="match status" value="1"/>
</dbReference>
<keyword evidence="3 6" id="KW-0812">Transmembrane</keyword>
<evidence type="ECO:0000256" key="4">
    <source>
        <dbReference type="ARBA" id="ARBA00022989"/>
    </source>
</evidence>
<dbReference type="Proteomes" id="UP001140562">
    <property type="component" value="Unassembled WGS sequence"/>
</dbReference>
<feature type="transmembrane region" description="Helical" evidence="6">
    <location>
        <begin position="247"/>
        <end position="268"/>
    </location>
</feature>
<evidence type="ECO:0000313" key="9">
    <source>
        <dbReference type="Proteomes" id="UP001140562"/>
    </source>
</evidence>
<dbReference type="Pfam" id="PF07690">
    <property type="entry name" value="MFS_1"/>
    <property type="match status" value="1"/>
</dbReference>
<organism evidence="8 9">
    <name type="scientific">Didymella glomerata</name>
    <dbReference type="NCBI Taxonomy" id="749621"/>
    <lineage>
        <taxon>Eukaryota</taxon>
        <taxon>Fungi</taxon>
        <taxon>Dikarya</taxon>
        <taxon>Ascomycota</taxon>
        <taxon>Pezizomycotina</taxon>
        <taxon>Dothideomycetes</taxon>
        <taxon>Pleosporomycetidae</taxon>
        <taxon>Pleosporales</taxon>
        <taxon>Pleosporineae</taxon>
        <taxon>Didymellaceae</taxon>
        <taxon>Didymella</taxon>
    </lineage>
</organism>
<keyword evidence="5 6" id="KW-0472">Membrane</keyword>
<dbReference type="GO" id="GO:0005886">
    <property type="term" value="C:plasma membrane"/>
    <property type="evidence" value="ECO:0007669"/>
    <property type="project" value="TreeGrafter"/>
</dbReference>
<dbReference type="PANTHER" id="PTHR23501:SF177">
    <property type="entry name" value="MAJOR FACILITATOR SUPERFAMILY (MFS) PROFILE DOMAIN-CONTAINING PROTEIN-RELATED"/>
    <property type="match status" value="1"/>
</dbReference>
<evidence type="ECO:0000256" key="3">
    <source>
        <dbReference type="ARBA" id="ARBA00022692"/>
    </source>
</evidence>
<dbReference type="PROSITE" id="PS50850">
    <property type="entry name" value="MFS"/>
    <property type="match status" value="1"/>
</dbReference>
<protein>
    <recommendedName>
        <fullName evidence="7">Major facilitator superfamily (MFS) profile domain-containing protein</fullName>
    </recommendedName>
</protein>
<feature type="transmembrane region" description="Helical" evidence="6">
    <location>
        <begin position="89"/>
        <end position="107"/>
    </location>
</feature>
<gene>
    <name evidence="8" type="ORF">N0V87_001909</name>
</gene>
<evidence type="ECO:0000256" key="1">
    <source>
        <dbReference type="ARBA" id="ARBA00004141"/>
    </source>
</evidence>
<dbReference type="OrthoDB" id="10021397at2759"/>